<gene>
    <name evidence="2" type="ORF">H9L17_09395</name>
</gene>
<keyword evidence="1" id="KW-0472">Membrane</keyword>
<organism evidence="2 3">
    <name type="scientific">Thermomonas brevis</name>
    <dbReference type="NCBI Taxonomy" id="215691"/>
    <lineage>
        <taxon>Bacteria</taxon>
        <taxon>Pseudomonadati</taxon>
        <taxon>Pseudomonadota</taxon>
        <taxon>Gammaproteobacteria</taxon>
        <taxon>Lysobacterales</taxon>
        <taxon>Lysobacteraceae</taxon>
        <taxon>Thermomonas</taxon>
    </lineage>
</organism>
<keyword evidence="1" id="KW-0812">Transmembrane</keyword>
<feature type="transmembrane region" description="Helical" evidence="1">
    <location>
        <begin position="7"/>
        <end position="25"/>
    </location>
</feature>
<keyword evidence="3" id="KW-1185">Reference proteome</keyword>
<protein>
    <submittedName>
        <fullName evidence="2">Uncharacterized protein</fullName>
    </submittedName>
</protein>
<dbReference type="EMBL" id="CP060711">
    <property type="protein sequence ID" value="QNN45444.1"/>
    <property type="molecule type" value="Genomic_DNA"/>
</dbReference>
<feature type="transmembrane region" description="Helical" evidence="1">
    <location>
        <begin position="31"/>
        <end position="48"/>
    </location>
</feature>
<dbReference type="KEGG" id="tbv:H9L17_09395"/>
<sequence>MKRLFALLLLIVAILLVLIGVILLGTSPVRGLPFLIPGLALGGFAFWLDRGRVQAEKERLQATIRAAETAGRFEANIRQRELLLVSGFLVAMSLICIYAGADKQEYALVLGGIGMALLFGYIGWHALRLSMEPGPAFSLDMRGLRHVQYGAMPWQDVVGIALKQVTVKGRTISSLLVGVRQPHRFVGQLPLFARWRYRGWRPGQPATGEIEIPLNNLDQPPEAILAAAQTMLKRHNPDASPLWHAGMSARDLDTVTRLEQINREMAALQDASGPAAEAALAALSSRMEALAPDMQRLTQDMHDRAIKQRNQSRLALAVTVILVVLWIAAKIL</sequence>
<feature type="transmembrane region" description="Helical" evidence="1">
    <location>
        <begin position="106"/>
        <end position="124"/>
    </location>
</feature>
<feature type="transmembrane region" description="Helical" evidence="1">
    <location>
        <begin position="314"/>
        <end position="331"/>
    </location>
</feature>
<name>A0A7G9QQ19_9GAMM</name>
<dbReference type="AlphaFoldDB" id="A0A7G9QQ19"/>
<reference evidence="2 3" key="1">
    <citation type="submission" date="2020-08" db="EMBL/GenBank/DDBJ databases">
        <title>Genome sequence of Thermomonas brevis KACC 16975T.</title>
        <authorList>
            <person name="Hyun D.-W."/>
            <person name="Bae J.-W."/>
        </authorList>
    </citation>
    <scope>NUCLEOTIDE SEQUENCE [LARGE SCALE GENOMIC DNA]</scope>
    <source>
        <strain evidence="2 3">KACC 16975</strain>
    </source>
</reference>
<evidence type="ECO:0000313" key="3">
    <source>
        <dbReference type="Proteomes" id="UP000515977"/>
    </source>
</evidence>
<proteinExistence type="predicted"/>
<dbReference type="Proteomes" id="UP000515977">
    <property type="component" value="Chromosome"/>
</dbReference>
<evidence type="ECO:0000313" key="2">
    <source>
        <dbReference type="EMBL" id="QNN45444.1"/>
    </source>
</evidence>
<dbReference type="RefSeq" id="WP_187569212.1">
    <property type="nucleotide sequence ID" value="NZ_CP060711.1"/>
</dbReference>
<accession>A0A7G9QQ19</accession>
<evidence type="ECO:0000256" key="1">
    <source>
        <dbReference type="SAM" id="Phobius"/>
    </source>
</evidence>
<feature type="transmembrane region" description="Helical" evidence="1">
    <location>
        <begin position="82"/>
        <end position="100"/>
    </location>
</feature>
<keyword evidence="1" id="KW-1133">Transmembrane helix</keyword>